<dbReference type="InterPro" id="IPR005119">
    <property type="entry name" value="LysR_subst-bd"/>
</dbReference>
<evidence type="ECO:0000256" key="1">
    <source>
        <dbReference type="ARBA" id="ARBA00009437"/>
    </source>
</evidence>
<reference evidence="6 8" key="2">
    <citation type="submission" date="2018-03" db="EMBL/GenBank/DDBJ databases">
        <title>Genomic Encyclopedia of Archaeal and Bacterial Type Strains, Phase II (KMG-II): from individual species to whole genera.</title>
        <authorList>
            <person name="Goeker M."/>
        </authorList>
    </citation>
    <scope>NUCLEOTIDE SEQUENCE [LARGE SCALE GENOMIC DNA]</scope>
    <source>
        <strain evidence="6 8">DSM 25227</strain>
    </source>
</reference>
<dbReference type="SUPFAM" id="SSF46785">
    <property type="entry name" value="Winged helix' DNA-binding domain"/>
    <property type="match status" value="1"/>
</dbReference>
<evidence type="ECO:0000313" key="7">
    <source>
        <dbReference type="EMBL" id="SSA38077.1"/>
    </source>
</evidence>
<dbReference type="Proteomes" id="UP000251571">
    <property type="component" value="Unassembled WGS sequence"/>
</dbReference>
<organism evidence="7 9">
    <name type="scientific">Jannaschia seohaensis</name>
    <dbReference type="NCBI Taxonomy" id="475081"/>
    <lineage>
        <taxon>Bacteria</taxon>
        <taxon>Pseudomonadati</taxon>
        <taxon>Pseudomonadota</taxon>
        <taxon>Alphaproteobacteria</taxon>
        <taxon>Rhodobacterales</taxon>
        <taxon>Roseobacteraceae</taxon>
        <taxon>Jannaschia</taxon>
    </lineage>
</organism>
<keyword evidence="2" id="KW-0805">Transcription regulation</keyword>
<dbReference type="RefSeq" id="WP_109562437.1">
    <property type="nucleotide sequence ID" value="NZ_QGDJ01000001.1"/>
</dbReference>
<evidence type="ECO:0000256" key="2">
    <source>
        <dbReference type="ARBA" id="ARBA00023015"/>
    </source>
</evidence>
<accession>A0A2Y9A7C6</accession>
<dbReference type="Pfam" id="PF03466">
    <property type="entry name" value="LysR_substrate"/>
    <property type="match status" value="1"/>
</dbReference>
<dbReference type="PRINTS" id="PR00039">
    <property type="entry name" value="HTHLYSR"/>
</dbReference>
<dbReference type="SUPFAM" id="SSF53850">
    <property type="entry name" value="Periplasmic binding protein-like II"/>
    <property type="match status" value="1"/>
</dbReference>
<dbReference type="InterPro" id="IPR050950">
    <property type="entry name" value="HTH-type_LysR_regulators"/>
</dbReference>
<feature type="domain" description="HTH lysR-type" evidence="5">
    <location>
        <begin position="1"/>
        <end position="58"/>
    </location>
</feature>
<evidence type="ECO:0000313" key="6">
    <source>
        <dbReference type="EMBL" id="PWJ21799.1"/>
    </source>
</evidence>
<dbReference type="AlphaFoldDB" id="A0A2Y9A7C6"/>
<dbReference type="Gene3D" id="3.40.190.10">
    <property type="entry name" value="Periplasmic binding protein-like II"/>
    <property type="match status" value="2"/>
</dbReference>
<keyword evidence="3 7" id="KW-0238">DNA-binding</keyword>
<evidence type="ECO:0000259" key="5">
    <source>
        <dbReference type="PROSITE" id="PS50931"/>
    </source>
</evidence>
<dbReference type="GO" id="GO:0003677">
    <property type="term" value="F:DNA binding"/>
    <property type="evidence" value="ECO:0007669"/>
    <property type="project" value="UniProtKB-KW"/>
</dbReference>
<dbReference type="EMBL" id="UETC01000001">
    <property type="protein sequence ID" value="SSA38077.1"/>
    <property type="molecule type" value="Genomic_DNA"/>
</dbReference>
<name>A0A2Y9A7C6_9RHOB</name>
<gene>
    <name evidence="6" type="ORF">BCF38_101207</name>
    <name evidence="7" type="ORF">SAMN05421539_101207</name>
</gene>
<dbReference type="Pfam" id="PF00126">
    <property type="entry name" value="HTH_1"/>
    <property type="match status" value="1"/>
</dbReference>
<dbReference type="Proteomes" id="UP000245839">
    <property type="component" value="Unassembled WGS sequence"/>
</dbReference>
<protein>
    <submittedName>
        <fullName evidence="6">DNA-binding transcriptional LysR family regulator</fullName>
    </submittedName>
    <submittedName>
        <fullName evidence="7">DNA-binding transcriptional regulator, LysR family</fullName>
    </submittedName>
</protein>
<dbReference type="PROSITE" id="PS50931">
    <property type="entry name" value="HTH_LYSR"/>
    <property type="match status" value="1"/>
</dbReference>
<dbReference type="FunFam" id="1.10.10.10:FF:000001">
    <property type="entry name" value="LysR family transcriptional regulator"/>
    <property type="match status" value="1"/>
</dbReference>
<comment type="similarity">
    <text evidence="1">Belongs to the LysR transcriptional regulatory family.</text>
</comment>
<sequence length="294" mass="32008">MTIRLLRTLVAVADTRTFSAAAKRVHVTHAAVSQQMQALEADLGLELFDRSRRTPELTRLGHAVVERARLLIRDYDALVPSVLGTDGLGGEIAFGALPTTLTGLTPRSMAALKARWPDVALHIRPGLTFPLVGDIERGALDAAIVTWPHAMPAGLEWRALAEEPLHLIVSRQTQGDDPFELLSTRPFIRFTRAAAVGILIDNWITEAGLRVRETMELGSLEAITSMVHADLGVSIVPRRVVEAWEQAPVRQLSLGPNAPTRSIGLVARADAPRPRVTDELEAAFRSVIDAEGRT</sequence>
<proteinExistence type="inferred from homology"/>
<reference evidence="7 9" key="1">
    <citation type="submission" date="2016-10" db="EMBL/GenBank/DDBJ databases">
        <authorList>
            <person name="Cai Z."/>
        </authorList>
    </citation>
    <scope>NUCLEOTIDE SEQUENCE [LARGE SCALE GENOMIC DNA]</scope>
    <source>
        <strain evidence="7 9">DSM 25227</strain>
    </source>
</reference>
<evidence type="ECO:0000313" key="9">
    <source>
        <dbReference type="Proteomes" id="UP000251571"/>
    </source>
</evidence>
<evidence type="ECO:0000313" key="8">
    <source>
        <dbReference type="Proteomes" id="UP000245839"/>
    </source>
</evidence>
<dbReference type="EMBL" id="QGDJ01000001">
    <property type="protein sequence ID" value="PWJ21799.1"/>
    <property type="molecule type" value="Genomic_DNA"/>
</dbReference>
<dbReference type="PANTHER" id="PTHR30419">
    <property type="entry name" value="HTH-TYPE TRANSCRIPTIONAL REGULATOR YBHD"/>
    <property type="match status" value="1"/>
</dbReference>
<dbReference type="InterPro" id="IPR036390">
    <property type="entry name" value="WH_DNA-bd_sf"/>
</dbReference>
<dbReference type="InterPro" id="IPR000847">
    <property type="entry name" value="LysR_HTH_N"/>
</dbReference>
<dbReference type="OrthoDB" id="9811588at2"/>
<dbReference type="InterPro" id="IPR036388">
    <property type="entry name" value="WH-like_DNA-bd_sf"/>
</dbReference>
<dbReference type="GO" id="GO:0003700">
    <property type="term" value="F:DNA-binding transcription factor activity"/>
    <property type="evidence" value="ECO:0007669"/>
    <property type="project" value="InterPro"/>
</dbReference>
<dbReference type="GO" id="GO:0005829">
    <property type="term" value="C:cytosol"/>
    <property type="evidence" value="ECO:0007669"/>
    <property type="project" value="TreeGrafter"/>
</dbReference>
<evidence type="ECO:0000256" key="4">
    <source>
        <dbReference type="ARBA" id="ARBA00023163"/>
    </source>
</evidence>
<keyword evidence="4" id="KW-0804">Transcription</keyword>
<dbReference type="Gene3D" id="1.10.10.10">
    <property type="entry name" value="Winged helix-like DNA-binding domain superfamily/Winged helix DNA-binding domain"/>
    <property type="match status" value="1"/>
</dbReference>
<keyword evidence="8" id="KW-1185">Reference proteome</keyword>
<evidence type="ECO:0000256" key="3">
    <source>
        <dbReference type="ARBA" id="ARBA00023125"/>
    </source>
</evidence>